<dbReference type="EMBL" id="BAAART010000229">
    <property type="protein sequence ID" value="GAA2261957.1"/>
    <property type="molecule type" value="Genomic_DNA"/>
</dbReference>
<evidence type="ECO:0000313" key="3">
    <source>
        <dbReference type="Proteomes" id="UP001501474"/>
    </source>
</evidence>
<dbReference type="Proteomes" id="UP001501474">
    <property type="component" value="Unassembled WGS sequence"/>
</dbReference>
<reference evidence="2 3" key="1">
    <citation type="journal article" date="2019" name="Int. J. Syst. Evol. Microbiol.">
        <title>The Global Catalogue of Microorganisms (GCM) 10K type strain sequencing project: providing services to taxonomists for standard genome sequencing and annotation.</title>
        <authorList>
            <consortium name="The Broad Institute Genomics Platform"/>
            <consortium name="The Broad Institute Genome Sequencing Center for Infectious Disease"/>
            <person name="Wu L."/>
            <person name="Ma J."/>
        </authorList>
    </citation>
    <scope>NUCLEOTIDE SEQUENCE [LARGE SCALE GENOMIC DNA]</scope>
    <source>
        <strain evidence="2 3">JCM 3053</strain>
    </source>
</reference>
<keyword evidence="1" id="KW-0472">Membrane</keyword>
<sequence>MQEKADMAQLTRAYRHVGLAVIAVPLILIGQSTTARADRLPFPGGGYVSVSGPAGPGETVELTVKERPGNPHPTSVEVSSPALTDETTLGDTKGAWVGAGRIREDVKPGTYPVTFTLRHKDADCVTEKDRDFVCDYPSIVLRDEVQVATPDEGRASGDGPGFGGGLALGIASGAVGALTAGGILLRLRRRGAVDGPSQDPKT</sequence>
<protein>
    <submittedName>
        <fullName evidence="2">Uncharacterized protein</fullName>
    </submittedName>
</protein>
<evidence type="ECO:0000256" key="1">
    <source>
        <dbReference type="SAM" id="Phobius"/>
    </source>
</evidence>
<keyword evidence="1" id="KW-0812">Transmembrane</keyword>
<name>A0ABN3ELY8_9ACTN</name>
<organism evidence="2 3">
    <name type="scientific">Streptomyces indiaensis</name>
    <dbReference type="NCBI Taxonomy" id="284033"/>
    <lineage>
        <taxon>Bacteria</taxon>
        <taxon>Bacillati</taxon>
        <taxon>Actinomycetota</taxon>
        <taxon>Actinomycetes</taxon>
        <taxon>Kitasatosporales</taxon>
        <taxon>Streptomycetaceae</taxon>
        <taxon>Streptomyces</taxon>
    </lineage>
</organism>
<keyword evidence="3" id="KW-1185">Reference proteome</keyword>
<feature type="transmembrane region" description="Helical" evidence="1">
    <location>
        <begin position="162"/>
        <end position="185"/>
    </location>
</feature>
<proteinExistence type="predicted"/>
<comment type="caution">
    <text evidence="2">The sequence shown here is derived from an EMBL/GenBank/DDBJ whole genome shotgun (WGS) entry which is preliminary data.</text>
</comment>
<evidence type="ECO:0000313" key="2">
    <source>
        <dbReference type="EMBL" id="GAA2261957.1"/>
    </source>
</evidence>
<keyword evidence="1" id="KW-1133">Transmembrane helix</keyword>
<gene>
    <name evidence="2" type="ORF">GCM10010104_69250</name>
</gene>
<accession>A0ABN3ELY8</accession>